<evidence type="ECO:0000259" key="2">
    <source>
        <dbReference type="PROSITE" id="PS51294"/>
    </source>
</evidence>
<keyword evidence="4" id="KW-1185">Reference proteome</keyword>
<dbReference type="Pfam" id="PF13921">
    <property type="entry name" value="Myb_DNA-bind_6"/>
    <property type="match status" value="1"/>
</dbReference>
<dbReference type="GO" id="GO:0000981">
    <property type="term" value="F:DNA-binding transcription factor activity, RNA polymerase II-specific"/>
    <property type="evidence" value="ECO:0007669"/>
    <property type="project" value="TreeGrafter"/>
</dbReference>
<dbReference type="EMBL" id="JAAAIL010000988">
    <property type="protein sequence ID" value="KAG0272136.1"/>
    <property type="molecule type" value="Genomic_DNA"/>
</dbReference>
<dbReference type="InterPro" id="IPR050560">
    <property type="entry name" value="MYB_TF"/>
</dbReference>
<feature type="domain" description="Myb-like" evidence="1">
    <location>
        <begin position="521"/>
        <end position="561"/>
    </location>
</feature>
<dbReference type="GO" id="GO:0005634">
    <property type="term" value="C:nucleus"/>
    <property type="evidence" value="ECO:0007669"/>
    <property type="project" value="TreeGrafter"/>
</dbReference>
<dbReference type="PANTHER" id="PTHR45614">
    <property type="entry name" value="MYB PROTEIN-RELATED"/>
    <property type="match status" value="1"/>
</dbReference>
<dbReference type="PROSITE" id="PS50090">
    <property type="entry name" value="MYB_LIKE"/>
    <property type="match status" value="3"/>
</dbReference>
<evidence type="ECO:0000313" key="3">
    <source>
        <dbReference type="EMBL" id="KAG0272136.1"/>
    </source>
</evidence>
<name>A0AAD4H4P1_9FUNG</name>
<dbReference type="InterPro" id="IPR017930">
    <property type="entry name" value="Myb_dom"/>
</dbReference>
<feature type="domain" description="Myb-like" evidence="1">
    <location>
        <begin position="623"/>
        <end position="697"/>
    </location>
</feature>
<dbReference type="InterPro" id="IPR009057">
    <property type="entry name" value="Homeodomain-like_sf"/>
</dbReference>
<protein>
    <submittedName>
        <fullName evidence="3">Uncharacterized protein</fullName>
    </submittedName>
</protein>
<dbReference type="AlphaFoldDB" id="A0AAD4H4P1"/>
<dbReference type="Gene3D" id="1.10.10.60">
    <property type="entry name" value="Homeodomain-like"/>
    <property type="match status" value="4"/>
</dbReference>
<gene>
    <name evidence="3" type="ORF">BGZ95_012122</name>
</gene>
<proteinExistence type="predicted"/>
<dbReference type="CDD" id="cd00167">
    <property type="entry name" value="SANT"/>
    <property type="match status" value="2"/>
</dbReference>
<sequence length="734" mass="85012">MYYKHSIDWRTIGKILDRPYTTCYSRFLNSIKPVLDKGEAMQEIKDQARLTQYVEQGVAMIKERKEAAAAVAALTKKVRRSSKAEAGVKEAALSTASEKKGWSADIDQTIKNMVDAGNSWPEIGRAVGRPFSSCYSRYYASLDPALDTPWTEESVERLKELALQGVPWKKIGQELKIKSLTCKVKWAEIGREDLAAAAAQDAAETLDGDDQDQLRPSKAWTLDSRRKQQQQTNRINKAVAFSTEESALIVDLAERHGTKDWDKILHEFQQHFLDDTSDSFRKLRHKSSRERILAISAPHLHRQYLRLSRNKTVWTFDQETTLIQQVLKHGTEGHWDKIAQLTGLHSAEECRTHWKNLDMPVMPNYNAWTKTEQGTFWSAWRQFGSDFKRISKFCSNRTAEDCQRYFEGITKDFPDPEQEPDAFQQEVDALQKTLPYTRQKYLFTKERSLRLQSAMRFCHKQFGASPTMQTGTWQWIAQKVHRGLSPSSCVEHWNYLRQNLDVVYGPLEENQTVLKPHTSMSWSHEESKLLDQGIRELGASWLDIKHRFLPWRTSRSIRQRWFIMSDKSTKVTEDEYYTIIAAGETADTIDYDDLTEKLPGWNSSPCRRVFETSYKYIVANMVWQPEEDRRLVEVTLKEHGRDWHAIAKHFKGIQPAMAPLYQEAIERERQSESTSDQPQARTQKTAWQCRLRWCQLVEPLMPNGPILTISEHGRSTALRLSKKLLEQKPALSSE</sequence>
<dbReference type="PROSITE" id="PS51294">
    <property type="entry name" value="HTH_MYB"/>
    <property type="match status" value="1"/>
</dbReference>
<evidence type="ECO:0000313" key="4">
    <source>
        <dbReference type="Proteomes" id="UP001194580"/>
    </source>
</evidence>
<dbReference type="SMART" id="SM00717">
    <property type="entry name" value="SANT"/>
    <property type="match status" value="6"/>
</dbReference>
<dbReference type="InterPro" id="IPR001005">
    <property type="entry name" value="SANT/Myb"/>
</dbReference>
<organism evidence="3 4">
    <name type="scientific">Linnemannia exigua</name>
    <dbReference type="NCBI Taxonomy" id="604196"/>
    <lineage>
        <taxon>Eukaryota</taxon>
        <taxon>Fungi</taxon>
        <taxon>Fungi incertae sedis</taxon>
        <taxon>Mucoromycota</taxon>
        <taxon>Mortierellomycotina</taxon>
        <taxon>Mortierellomycetes</taxon>
        <taxon>Mortierellales</taxon>
        <taxon>Mortierellaceae</taxon>
        <taxon>Linnemannia</taxon>
    </lineage>
</organism>
<dbReference type="Pfam" id="PF00249">
    <property type="entry name" value="Myb_DNA-binding"/>
    <property type="match status" value="2"/>
</dbReference>
<comment type="caution">
    <text evidence="3">The sequence shown here is derived from an EMBL/GenBank/DDBJ whole genome shotgun (WGS) entry which is preliminary data.</text>
</comment>
<dbReference type="GO" id="GO:0000978">
    <property type="term" value="F:RNA polymerase II cis-regulatory region sequence-specific DNA binding"/>
    <property type="evidence" value="ECO:0007669"/>
    <property type="project" value="TreeGrafter"/>
</dbReference>
<reference evidence="3" key="1">
    <citation type="journal article" date="2020" name="Fungal Divers.">
        <title>Resolving the Mortierellaceae phylogeny through synthesis of multi-gene phylogenetics and phylogenomics.</title>
        <authorList>
            <person name="Vandepol N."/>
            <person name="Liber J."/>
            <person name="Desiro A."/>
            <person name="Na H."/>
            <person name="Kennedy M."/>
            <person name="Barry K."/>
            <person name="Grigoriev I.V."/>
            <person name="Miller A.N."/>
            <person name="O'Donnell K."/>
            <person name="Stajich J.E."/>
            <person name="Bonito G."/>
        </authorList>
    </citation>
    <scope>NUCLEOTIDE SEQUENCE</scope>
    <source>
        <strain evidence="3">NRRL 28262</strain>
    </source>
</reference>
<dbReference type="SUPFAM" id="SSF46689">
    <property type="entry name" value="Homeodomain-like"/>
    <property type="match status" value="2"/>
</dbReference>
<feature type="domain" description="HTH myb-type" evidence="2">
    <location>
        <begin position="306"/>
        <end position="362"/>
    </location>
</feature>
<evidence type="ECO:0000259" key="1">
    <source>
        <dbReference type="PROSITE" id="PS50090"/>
    </source>
</evidence>
<accession>A0AAD4H4P1</accession>
<feature type="domain" description="Myb-like" evidence="1">
    <location>
        <begin position="306"/>
        <end position="358"/>
    </location>
</feature>
<dbReference type="Proteomes" id="UP001194580">
    <property type="component" value="Unassembled WGS sequence"/>
</dbReference>